<protein>
    <recommendedName>
        <fullName evidence="4">NAD-dependent epimerase/dehydratase domain-containing protein</fullName>
    </recommendedName>
</protein>
<dbReference type="eggNOG" id="ENOG502RUKE">
    <property type="taxonomic scope" value="Eukaryota"/>
</dbReference>
<dbReference type="GO" id="GO:0016616">
    <property type="term" value="F:oxidoreductase activity, acting on the CH-OH group of donors, NAD or NADP as acceptor"/>
    <property type="evidence" value="ECO:0007669"/>
    <property type="project" value="TreeGrafter"/>
</dbReference>
<comment type="caution">
    <text evidence="2">The sequence shown here is derived from an EMBL/GenBank/DDBJ whole genome shotgun (WGS) entry which is preliminary data.</text>
</comment>
<evidence type="ECO:0008006" key="4">
    <source>
        <dbReference type="Google" id="ProtNLM"/>
    </source>
</evidence>
<dbReference type="EMBL" id="AGNL01008721">
    <property type="protein sequence ID" value="EJK70308.1"/>
    <property type="molecule type" value="Genomic_DNA"/>
</dbReference>
<dbReference type="PANTHER" id="PTHR10366">
    <property type="entry name" value="NAD DEPENDENT EPIMERASE/DEHYDRATASE"/>
    <property type="match status" value="1"/>
</dbReference>
<gene>
    <name evidence="2" type="ORF">THAOC_08343</name>
</gene>
<name>K0SV94_THAOC</name>
<evidence type="ECO:0000313" key="2">
    <source>
        <dbReference type="EMBL" id="EJK70308.1"/>
    </source>
</evidence>
<sequence>DTGQSQRLHLSPPLSAPAKVGLSKVSKHSIIRHNDTFDVRTGGGGTRDHHVGEIASTAPLPLRSVSFGPFVSPMNRLVSFALKVLLLPIGSAAYHLVAAGRAAAGEPTDSSAVMSAEKKYWRAQAENMRKDPAIIRVLPYDMLDGGTTLSDALECAIADESANKRVCVYHVASSFGPTPDPVRTARNNVKSAEDAVSCLAKCSELHPASRFRLVLTSSMAAVRATSQSPLNGKYYTHLDWNTESKLNESNWGSCYQWSKAASERRARETVNKCNEELETPIEMVSLCPSFVFGPQVPRPRSLSTDECEASSSSYSITLVDQWLRGKSQVQSRLCSDVRDVAAAHVEAGVMDPLPASEEERRFILSTEERLSSERTADALKRAVTKLQDEQIALDLDLDSITCDTNFDGGAIKIGDREVDAAKRLEELGVRCRPVEETMHDMAEALVLGSL</sequence>
<dbReference type="OMA" id="CYQWSKA"/>
<keyword evidence="3" id="KW-1185">Reference proteome</keyword>
<dbReference type="InterPro" id="IPR036291">
    <property type="entry name" value="NAD(P)-bd_dom_sf"/>
</dbReference>
<dbReference type="SUPFAM" id="SSF51735">
    <property type="entry name" value="NAD(P)-binding Rossmann-fold domains"/>
    <property type="match status" value="1"/>
</dbReference>
<dbReference type="PANTHER" id="PTHR10366:SF831">
    <property type="entry name" value="NAD-DEPENDENT EPIMERASE_DEHYDRATASE DOMAIN-CONTAINING PROTEIN"/>
    <property type="match status" value="1"/>
</dbReference>
<dbReference type="OrthoDB" id="2735536at2759"/>
<dbReference type="AlphaFoldDB" id="K0SV94"/>
<reference evidence="2 3" key="1">
    <citation type="journal article" date="2012" name="Genome Biol.">
        <title>Genome and low-iron response of an oceanic diatom adapted to chronic iron limitation.</title>
        <authorList>
            <person name="Lommer M."/>
            <person name="Specht M."/>
            <person name="Roy A.S."/>
            <person name="Kraemer L."/>
            <person name="Andreson R."/>
            <person name="Gutowska M.A."/>
            <person name="Wolf J."/>
            <person name="Bergner S.V."/>
            <person name="Schilhabel M.B."/>
            <person name="Klostermeier U.C."/>
            <person name="Beiko R.G."/>
            <person name="Rosenstiel P."/>
            <person name="Hippler M."/>
            <person name="Laroche J."/>
        </authorList>
    </citation>
    <scope>NUCLEOTIDE SEQUENCE [LARGE SCALE GENOMIC DNA]</scope>
    <source>
        <strain evidence="2 3">CCMP1005</strain>
    </source>
</reference>
<evidence type="ECO:0000256" key="1">
    <source>
        <dbReference type="ARBA" id="ARBA00023002"/>
    </source>
</evidence>
<dbReference type="Proteomes" id="UP000266841">
    <property type="component" value="Unassembled WGS sequence"/>
</dbReference>
<feature type="non-terminal residue" evidence="2">
    <location>
        <position position="1"/>
    </location>
</feature>
<dbReference type="InterPro" id="IPR050425">
    <property type="entry name" value="NAD(P)_dehydrat-like"/>
</dbReference>
<organism evidence="2 3">
    <name type="scientific">Thalassiosira oceanica</name>
    <name type="common">Marine diatom</name>
    <dbReference type="NCBI Taxonomy" id="159749"/>
    <lineage>
        <taxon>Eukaryota</taxon>
        <taxon>Sar</taxon>
        <taxon>Stramenopiles</taxon>
        <taxon>Ochrophyta</taxon>
        <taxon>Bacillariophyta</taxon>
        <taxon>Coscinodiscophyceae</taxon>
        <taxon>Thalassiosirophycidae</taxon>
        <taxon>Thalassiosirales</taxon>
        <taxon>Thalassiosiraceae</taxon>
        <taxon>Thalassiosira</taxon>
    </lineage>
</organism>
<proteinExistence type="predicted"/>
<accession>K0SV94</accession>
<dbReference type="Gene3D" id="3.40.50.720">
    <property type="entry name" value="NAD(P)-binding Rossmann-like Domain"/>
    <property type="match status" value="1"/>
</dbReference>
<keyword evidence="1" id="KW-0560">Oxidoreductase</keyword>
<evidence type="ECO:0000313" key="3">
    <source>
        <dbReference type="Proteomes" id="UP000266841"/>
    </source>
</evidence>